<evidence type="ECO:0008006" key="3">
    <source>
        <dbReference type="Google" id="ProtNLM"/>
    </source>
</evidence>
<dbReference type="AlphaFoldDB" id="A0A9Q3EW44"/>
<dbReference type="Proteomes" id="UP000765509">
    <property type="component" value="Unassembled WGS sequence"/>
</dbReference>
<name>A0A9Q3EW44_9BASI</name>
<gene>
    <name evidence="1" type="ORF">O181_065696</name>
</gene>
<sequence length="97" mass="10513">MSAVQPVCNKHSYLITMTAEVCKRPMAAEPSRKRKVQGLSLVFACGTALFSDGYQNGVIGTVNTLIKRIYAKDIPQQRLSGYRTAFSSVGFVGIVLG</sequence>
<accession>A0A9Q3EW44</accession>
<evidence type="ECO:0000313" key="2">
    <source>
        <dbReference type="Proteomes" id="UP000765509"/>
    </source>
</evidence>
<protein>
    <recommendedName>
        <fullName evidence="3">Major facilitator superfamily (MFS) profile domain-containing protein</fullName>
    </recommendedName>
</protein>
<organism evidence="1 2">
    <name type="scientific">Austropuccinia psidii MF-1</name>
    <dbReference type="NCBI Taxonomy" id="1389203"/>
    <lineage>
        <taxon>Eukaryota</taxon>
        <taxon>Fungi</taxon>
        <taxon>Dikarya</taxon>
        <taxon>Basidiomycota</taxon>
        <taxon>Pucciniomycotina</taxon>
        <taxon>Pucciniomycetes</taxon>
        <taxon>Pucciniales</taxon>
        <taxon>Sphaerophragmiaceae</taxon>
        <taxon>Austropuccinia</taxon>
    </lineage>
</organism>
<reference evidence="1" key="1">
    <citation type="submission" date="2021-03" db="EMBL/GenBank/DDBJ databases">
        <title>Draft genome sequence of rust myrtle Austropuccinia psidii MF-1, a brazilian biotype.</title>
        <authorList>
            <person name="Quecine M.C."/>
            <person name="Pachon D.M.R."/>
            <person name="Bonatelli M.L."/>
            <person name="Correr F.H."/>
            <person name="Franceschini L.M."/>
            <person name="Leite T.F."/>
            <person name="Margarido G.R.A."/>
            <person name="Almeida C.A."/>
            <person name="Ferrarezi J.A."/>
            <person name="Labate C.A."/>
        </authorList>
    </citation>
    <scope>NUCLEOTIDE SEQUENCE</scope>
    <source>
        <strain evidence="1">MF-1</strain>
    </source>
</reference>
<proteinExistence type="predicted"/>
<dbReference type="Gene3D" id="1.20.1250.20">
    <property type="entry name" value="MFS general substrate transporter like domains"/>
    <property type="match status" value="1"/>
</dbReference>
<evidence type="ECO:0000313" key="1">
    <source>
        <dbReference type="EMBL" id="MBW0525981.1"/>
    </source>
</evidence>
<dbReference type="InterPro" id="IPR036259">
    <property type="entry name" value="MFS_trans_sf"/>
</dbReference>
<keyword evidence="2" id="KW-1185">Reference proteome</keyword>
<dbReference type="OrthoDB" id="2261376at2759"/>
<comment type="caution">
    <text evidence="1">The sequence shown here is derived from an EMBL/GenBank/DDBJ whole genome shotgun (WGS) entry which is preliminary data.</text>
</comment>
<dbReference type="EMBL" id="AVOT02032235">
    <property type="protein sequence ID" value="MBW0525981.1"/>
    <property type="molecule type" value="Genomic_DNA"/>
</dbReference>